<evidence type="ECO:0000256" key="1">
    <source>
        <dbReference type="ARBA" id="ARBA00022801"/>
    </source>
</evidence>
<dbReference type="SUPFAM" id="SSF53474">
    <property type="entry name" value="alpha/beta-Hydrolases"/>
    <property type="match status" value="1"/>
</dbReference>
<dbReference type="RefSeq" id="WP_164460430.1">
    <property type="nucleotide sequence ID" value="NZ_JAAIFS010000008.1"/>
</dbReference>
<dbReference type="GO" id="GO:0016042">
    <property type="term" value="P:lipid catabolic process"/>
    <property type="evidence" value="ECO:0007669"/>
    <property type="project" value="UniProtKB-KW"/>
</dbReference>
<dbReference type="GO" id="GO:0003847">
    <property type="term" value="F:1-alkyl-2-acetylglycerophosphocholine esterase activity"/>
    <property type="evidence" value="ECO:0007669"/>
    <property type="project" value="TreeGrafter"/>
</dbReference>
<dbReference type="EMBL" id="JAAIFS010000008">
    <property type="protein sequence ID" value="NEV91018.1"/>
    <property type="molecule type" value="Genomic_DNA"/>
</dbReference>
<accession>A0A6B3QTG5</accession>
<dbReference type="InterPro" id="IPR029058">
    <property type="entry name" value="AB_hydrolase_fold"/>
</dbReference>
<evidence type="ECO:0000256" key="2">
    <source>
        <dbReference type="ARBA" id="ARBA00022963"/>
    </source>
</evidence>
<dbReference type="PANTHER" id="PTHR10272:SF0">
    <property type="entry name" value="PLATELET-ACTIVATING FACTOR ACETYLHYDROLASE"/>
    <property type="match status" value="1"/>
</dbReference>
<evidence type="ECO:0000313" key="4">
    <source>
        <dbReference type="EMBL" id="NEV91018.1"/>
    </source>
</evidence>
<keyword evidence="3" id="KW-0443">Lipid metabolism</keyword>
<protein>
    <submittedName>
        <fullName evidence="4">Chlorophyllase</fullName>
    </submittedName>
</protein>
<organism evidence="4">
    <name type="scientific">Streptomyces tendae</name>
    <dbReference type="NCBI Taxonomy" id="1932"/>
    <lineage>
        <taxon>Bacteria</taxon>
        <taxon>Bacillati</taxon>
        <taxon>Actinomycetota</taxon>
        <taxon>Actinomycetes</taxon>
        <taxon>Kitasatosporales</taxon>
        <taxon>Streptomycetaceae</taxon>
        <taxon>Streptomyces</taxon>
    </lineage>
</organism>
<keyword evidence="1" id="KW-0378">Hydrolase</keyword>
<reference evidence="4" key="1">
    <citation type="journal article" date="2020" name="Microorganisms">
        <title>Isolation, Genomic and Metabolomic Characterization of Streptomyces tendae VITAKN with Quorum Sensing Inhibitory Activity from Southern India.</title>
        <authorList>
            <person name="Ishaque N.M."/>
            <person name="Burgsdorf I."/>
            <person name="Limlingan Malit J.J."/>
            <person name="Saha S."/>
            <person name="Teta R."/>
            <person name="Ewe D."/>
            <person name="Kannabiran K."/>
            <person name="Hrouzek P."/>
            <person name="Steindler L."/>
            <person name="Costantino V."/>
            <person name="Saurav K."/>
        </authorList>
    </citation>
    <scope>NUCLEOTIDE SEQUENCE</scope>
    <source>
        <strain evidence="4">VITAKN</strain>
    </source>
</reference>
<dbReference type="AlphaFoldDB" id="A0A6B3QTG5"/>
<evidence type="ECO:0000256" key="3">
    <source>
        <dbReference type="ARBA" id="ARBA00023098"/>
    </source>
</evidence>
<dbReference type="Gene3D" id="3.40.50.1820">
    <property type="entry name" value="alpha/beta hydrolase"/>
    <property type="match status" value="1"/>
</dbReference>
<name>A0A6B3QTG5_STRTE</name>
<gene>
    <name evidence="4" type="ORF">GUR47_30765</name>
</gene>
<proteinExistence type="predicted"/>
<dbReference type="PANTHER" id="PTHR10272">
    <property type="entry name" value="PLATELET-ACTIVATING FACTOR ACETYLHYDROLASE"/>
    <property type="match status" value="1"/>
</dbReference>
<keyword evidence="2" id="KW-0442">Lipid degradation</keyword>
<comment type="caution">
    <text evidence="4">The sequence shown here is derived from an EMBL/GenBank/DDBJ whole genome shotgun (WGS) entry which is preliminary data.</text>
</comment>
<sequence length="322" mass="34553">MPEWTSTADRYLHPSAPPVMSVSPLTLSVPGRPLDLEVRVSAPLTGTDLPIILFSHGHGGAYGLSSLDGYLPLAKVWAARGFVVIQPNHLSAPRLSHLVGDRPEAPLFWRSRAEDMSGILDRLDEIEQAVPQLAGRMDRGKVAVAGHSLGAFTAELLLGARITDPDTNEEVNLLEPRITQGVLIGATGRGGDTFDGFMSDRVPVFRTVDLTTMTTPALVVAGDKDDSQHWTTMGPDWHADPYHLTPGPKTLLTVFNGEHLFGGIQGHDSVETSDESPDRVAAVAELTAAYLRTAFDSGDDAWQTAQDALTTGSDAFGRVESK</sequence>